<protein>
    <submittedName>
        <fullName evidence="3">Efflux RND transporter permease subunit</fullName>
    </submittedName>
</protein>
<keyword evidence="2" id="KW-0812">Transmembrane</keyword>
<feature type="region of interest" description="Disordered" evidence="1">
    <location>
        <begin position="1023"/>
        <end position="1049"/>
    </location>
</feature>
<evidence type="ECO:0000313" key="3">
    <source>
        <dbReference type="EMBL" id="XBY46918.1"/>
    </source>
</evidence>
<feature type="transmembrane region" description="Helical" evidence="2">
    <location>
        <begin position="840"/>
        <end position="863"/>
    </location>
</feature>
<feature type="transmembrane region" description="Helical" evidence="2">
    <location>
        <begin position="360"/>
        <end position="380"/>
    </location>
</feature>
<dbReference type="GO" id="GO:0005886">
    <property type="term" value="C:plasma membrane"/>
    <property type="evidence" value="ECO:0007669"/>
    <property type="project" value="TreeGrafter"/>
</dbReference>
<dbReference type="InterPro" id="IPR001036">
    <property type="entry name" value="Acrflvin-R"/>
</dbReference>
<proteinExistence type="predicted"/>
<dbReference type="SUPFAM" id="SSF82866">
    <property type="entry name" value="Multidrug efflux transporter AcrB transmembrane domain"/>
    <property type="match status" value="2"/>
</dbReference>
<dbReference type="PANTHER" id="PTHR32063:SF77">
    <property type="entry name" value="ACR FAMILY TRANSPORT PROTEIN"/>
    <property type="match status" value="1"/>
</dbReference>
<dbReference type="InterPro" id="IPR027463">
    <property type="entry name" value="AcrB_DN_DC_subdom"/>
</dbReference>
<dbReference type="SUPFAM" id="SSF82714">
    <property type="entry name" value="Multidrug efflux transporter AcrB TolC docking domain, DN and DC subdomains"/>
    <property type="match status" value="2"/>
</dbReference>
<keyword evidence="2" id="KW-1133">Transmembrane helix</keyword>
<dbReference type="Gene3D" id="3.30.2090.10">
    <property type="entry name" value="Multidrug efflux transporter AcrB TolC docking domain, DN and DC subdomains"/>
    <property type="match status" value="2"/>
</dbReference>
<feature type="transmembrane region" description="Helical" evidence="2">
    <location>
        <begin position="431"/>
        <end position="451"/>
    </location>
</feature>
<dbReference type="KEGG" id="mflg:ABS361_16515"/>
<dbReference type="EMBL" id="CP158568">
    <property type="protein sequence ID" value="XBY46918.1"/>
    <property type="molecule type" value="Genomic_DNA"/>
</dbReference>
<dbReference type="Gene3D" id="3.30.70.1440">
    <property type="entry name" value="Multidrug efflux transporter AcrB pore domain"/>
    <property type="match status" value="1"/>
</dbReference>
<dbReference type="Gene3D" id="1.20.1640.10">
    <property type="entry name" value="Multidrug efflux transporter AcrB transmembrane domain"/>
    <property type="match status" value="2"/>
</dbReference>
<keyword evidence="2" id="KW-0472">Membrane</keyword>
<feature type="transmembrane region" description="Helical" evidence="2">
    <location>
        <begin position="519"/>
        <end position="539"/>
    </location>
</feature>
<feature type="transmembrane region" description="Helical" evidence="2">
    <location>
        <begin position="870"/>
        <end position="890"/>
    </location>
</feature>
<dbReference type="Gene3D" id="3.30.70.1430">
    <property type="entry name" value="Multidrug efflux transporter AcrB pore domain"/>
    <property type="match status" value="2"/>
</dbReference>
<dbReference type="SUPFAM" id="SSF82693">
    <property type="entry name" value="Multidrug efflux transporter AcrB pore domain, PN1, PN2, PC1 and PC2 subdomains"/>
    <property type="match status" value="3"/>
</dbReference>
<dbReference type="Pfam" id="PF00873">
    <property type="entry name" value="ACR_tran"/>
    <property type="match status" value="1"/>
</dbReference>
<dbReference type="GO" id="GO:0042910">
    <property type="term" value="F:xenobiotic transmembrane transporter activity"/>
    <property type="evidence" value="ECO:0007669"/>
    <property type="project" value="TreeGrafter"/>
</dbReference>
<dbReference type="Gene3D" id="3.30.70.1320">
    <property type="entry name" value="Multidrug efflux transporter AcrB pore domain like"/>
    <property type="match status" value="1"/>
</dbReference>
<gene>
    <name evidence="3" type="ORF">ABS361_16515</name>
</gene>
<feature type="transmembrane region" description="Helical" evidence="2">
    <location>
        <begin position="896"/>
        <end position="921"/>
    </location>
</feature>
<sequence>MNWNFSAWAIRNPVPPILLFVVLCVLGWVSFESMPITKFPNIDVPVVAVTITERGSAPAELEKQVTKKVEDAVSGVTGVKHMKSDITDGQSVTGIEFRLEVNSDRALNDVKDAIAKIRADLPRTIDEPIVQRIEVENQSIMTYGASAPGMTPEELSWFIDDVVVRQLQGLKGVGRVERIGGVAREIRVSLDPDRLMALGVTATEVNRQLRATSTDLSGGKVEIAGDQQAIRTLASSDRIADLENTRIALSGGRQVRLGDLGKVEDLWEEPKSFARLDGNPVVSFSIYRAKGASDTVVQKVTADRVKQIAEKYPDVKFSVIDDGVYSTYGNYLSAMHSLIEGAALAVLVVFIFLRDFRATLVAAIAMPLAAIPTFWAMSVMGFSLNLVSLLAITLVTGILVDDAIVEIENIVRHMRMGKSPYRAAMEAADEIGLAVIAITLTIIAVFAPVSFMGGVAGQYFKQFGLTVAVAVFFSLLVARLITPMMAAYLFRSHGHEDERDGFVMRAYTWLLQKTLRWRWITLVLGLAFAVGSIMSASTLPQGFMPPDDQSRLVASIELPAGVSLDETARVTDRAMRELKQIPEVKDVFVLGGTSPTGTLELRRAKMTVHLVRKTERNRSQKQLETVVAGVLSKIPDIRYYFVNDRGERELAVGIQGNDGDAVNRVAMELVSGMRKDPIYSNPTAATAMDRPEIRITPKLDVAADLGVTPETISEAVRVATIGDNAGNLAKFKDGLRQIPIRVQLDITSRADPATLADMRVPTASGKTVPLSAVADIAFGQGPSAVERYDRERRVTVGSAMAPGHATGEGLNHLMALVAQKQLPAGVHLQSTGDTEIQAEVFAGFAQAMGAGIMMVFVVLILLLGNIFRPITILATLPLSIAGVVLALQASQNSVSMPVVIGILMLMGIVTKNAIMLVDFAVEREKHGVPQYEAVIDAGRKRARPIVMTTIAMVAGMIPAAMATGEGGEFRAPMAIAVIGGLIVSTLLSLIFIPSFYTIMDDTGHVVGKILGWLLRPNRPDEPIGEGAAAAGHGGAHGEAHPAPAGHGAVEAPTPARAVVVPMPHKPARGGHPPLDQAAE</sequence>
<reference evidence="3" key="1">
    <citation type="submission" date="2024-06" db="EMBL/GenBank/DDBJ databases">
        <title>Methylostella associata gen. nov., sp. nov., a novel Ancalomicrobiaceae-affiliated facultatively methylotrophic bacteria that feed on methanotrophs of the genus Methylococcus.</title>
        <authorList>
            <person name="Saltykova V."/>
            <person name="Danilova O.V."/>
            <person name="Oshkin I.Y."/>
            <person name="Belova S.E."/>
            <person name="Pimenov N.V."/>
            <person name="Dedysh S.N."/>
        </authorList>
    </citation>
    <scope>NUCLEOTIDE SEQUENCE</scope>
    <source>
        <strain evidence="3">S20</strain>
    </source>
</reference>
<feature type="compositionally biased region" description="Low complexity" evidence="1">
    <location>
        <begin position="1040"/>
        <end position="1049"/>
    </location>
</feature>
<dbReference type="PANTHER" id="PTHR32063">
    <property type="match status" value="1"/>
</dbReference>
<feature type="transmembrane region" description="Helical" evidence="2">
    <location>
        <begin position="973"/>
        <end position="992"/>
    </location>
</feature>
<dbReference type="AlphaFoldDB" id="A0AAU7XGK4"/>
<name>A0AAU7XGK4_9HYPH</name>
<evidence type="ECO:0000256" key="1">
    <source>
        <dbReference type="SAM" id="MobiDB-lite"/>
    </source>
</evidence>
<feature type="transmembrane region" description="Helical" evidence="2">
    <location>
        <begin position="942"/>
        <end position="961"/>
    </location>
</feature>
<feature type="transmembrane region" description="Helical" evidence="2">
    <location>
        <begin position="331"/>
        <end position="353"/>
    </location>
</feature>
<feature type="transmembrane region" description="Helical" evidence="2">
    <location>
        <begin position="386"/>
        <end position="411"/>
    </location>
</feature>
<evidence type="ECO:0000256" key="2">
    <source>
        <dbReference type="SAM" id="Phobius"/>
    </source>
</evidence>
<accession>A0AAU7XGK4</accession>
<dbReference type="RefSeq" id="WP_407048769.1">
    <property type="nucleotide sequence ID" value="NZ_CP158568.1"/>
</dbReference>
<dbReference type="PRINTS" id="PR00702">
    <property type="entry name" value="ACRIFLAVINRP"/>
</dbReference>
<feature type="transmembrane region" description="Helical" evidence="2">
    <location>
        <begin position="12"/>
        <end position="31"/>
    </location>
</feature>
<feature type="transmembrane region" description="Helical" evidence="2">
    <location>
        <begin position="463"/>
        <end position="482"/>
    </location>
</feature>
<organism evidence="3">
    <name type="scientific">Methyloraptor flagellatus</name>
    <dbReference type="NCBI Taxonomy" id="3162530"/>
    <lineage>
        <taxon>Bacteria</taxon>
        <taxon>Pseudomonadati</taxon>
        <taxon>Pseudomonadota</taxon>
        <taxon>Alphaproteobacteria</taxon>
        <taxon>Hyphomicrobiales</taxon>
        <taxon>Ancalomicrobiaceae</taxon>
        <taxon>Methyloraptor</taxon>
    </lineage>
</organism>